<evidence type="ECO:0000313" key="2">
    <source>
        <dbReference type="EnsemblMetazoa" id="Aqu2.1.44148_001"/>
    </source>
</evidence>
<dbReference type="EnsemblMetazoa" id="Aqu2.1.44148_001">
    <property type="protein sequence ID" value="Aqu2.1.44148_001"/>
    <property type="gene ID" value="Aqu2.1.44148"/>
</dbReference>
<dbReference type="EnsemblMetazoa" id="XM_003382476.3">
    <property type="protein sequence ID" value="XP_003382524.1"/>
    <property type="gene ID" value="LOC100634672"/>
</dbReference>
<dbReference type="AlphaFoldDB" id="A0A1X7VVL8"/>
<feature type="transmembrane region" description="Helical" evidence="1">
    <location>
        <begin position="74"/>
        <end position="98"/>
    </location>
</feature>
<proteinExistence type="predicted"/>
<keyword evidence="3" id="KW-1185">Reference proteome</keyword>
<feature type="transmembrane region" description="Helical" evidence="1">
    <location>
        <begin position="12"/>
        <end position="38"/>
    </location>
</feature>
<name>A0A1X7VVL8_AMPQE</name>
<dbReference type="OrthoDB" id="10500686at2759"/>
<accession>A0A1X7VVL8</accession>
<dbReference type="KEGG" id="aqu:100634672"/>
<protein>
    <submittedName>
        <fullName evidence="2">Uncharacterized protein</fullName>
    </submittedName>
</protein>
<dbReference type="Proteomes" id="UP000007879">
    <property type="component" value="Unassembled WGS sequence"/>
</dbReference>
<sequence length="210" mass="23087">MCCRLSNSHHCLTFLSVLGLLQVIVSLPIIILSFLIFFQTTLGYLLSPFWCGFIILLAGFVALFIRPTRLASVICLHVILNATTIIVCIVAGIISGLYGTAVHLPNFNSLIDSTVTGSGSNANSTNTIRCIFSEDSELYSDNFRIVMNSLDTIIPSCDDLSDYWTYLIAIMSLCFIGTLVSLVALIVNCITPCVEDSYTKTYRPDSPKDY</sequence>
<reference evidence="2" key="2">
    <citation type="submission" date="2017-05" db="UniProtKB">
        <authorList>
            <consortium name="EnsemblMetazoa"/>
        </authorList>
    </citation>
    <scope>IDENTIFICATION</scope>
</reference>
<dbReference type="InParanoid" id="A0A1X7VVL8"/>
<organism evidence="2">
    <name type="scientific">Amphimedon queenslandica</name>
    <name type="common">Sponge</name>
    <dbReference type="NCBI Taxonomy" id="400682"/>
    <lineage>
        <taxon>Eukaryota</taxon>
        <taxon>Metazoa</taxon>
        <taxon>Porifera</taxon>
        <taxon>Demospongiae</taxon>
        <taxon>Heteroscleromorpha</taxon>
        <taxon>Haplosclerida</taxon>
        <taxon>Niphatidae</taxon>
        <taxon>Amphimedon</taxon>
    </lineage>
</organism>
<feature type="transmembrane region" description="Helical" evidence="1">
    <location>
        <begin position="163"/>
        <end position="190"/>
    </location>
</feature>
<evidence type="ECO:0000313" key="3">
    <source>
        <dbReference type="Proteomes" id="UP000007879"/>
    </source>
</evidence>
<keyword evidence="1" id="KW-0472">Membrane</keyword>
<feature type="transmembrane region" description="Helical" evidence="1">
    <location>
        <begin position="44"/>
        <end position="65"/>
    </location>
</feature>
<keyword evidence="1" id="KW-1133">Transmembrane helix</keyword>
<reference evidence="3" key="1">
    <citation type="journal article" date="2010" name="Nature">
        <title>The Amphimedon queenslandica genome and the evolution of animal complexity.</title>
        <authorList>
            <person name="Srivastava M."/>
            <person name="Simakov O."/>
            <person name="Chapman J."/>
            <person name="Fahey B."/>
            <person name="Gauthier M.E."/>
            <person name="Mitros T."/>
            <person name="Richards G.S."/>
            <person name="Conaco C."/>
            <person name="Dacre M."/>
            <person name="Hellsten U."/>
            <person name="Larroux C."/>
            <person name="Putnam N.H."/>
            <person name="Stanke M."/>
            <person name="Adamska M."/>
            <person name="Darling A."/>
            <person name="Degnan S.M."/>
            <person name="Oakley T.H."/>
            <person name="Plachetzki D.C."/>
            <person name="Zhai Y."/>
            <person name="Adamski M."/>
            <person name="Calcino A."/>
            <person name="Cummins S.F."/>
            <person name="Goodstein D.M."/>
            <person name="Harris C."/>
            <person name="Jackson D.J."/>
            <person name="Leys S.P."/>
            <person name="Shu S."/>
            <person name="Woodcroft B.J."/>
            <person name="Vervoort M."/>
            <person name="Kosik K.S."/>
            <person name="Manning G."/>
            <person name="Degnan B.M."/>
            <person name="Rokhsar D.S."/>
        </authorList>
    </citation>
    <scope>NUCLEOTIDE SEQUENCE [LARGE SCALE GENOMIC DNA]</scope>
</reference>
<keyword evidence="1" id="KW-0812">Transmembrane</keyword>
<gene>
    <name evidence="2" type="primary">100634672</name>
</gene>
<evidence type="ECO:0000256" key="1">
    <source>
        <dbReference type="SAM" id="Phobius"/>
    </source>
</evidence>